<gene>
    <name evidence="3" type="ORF">ACFQ5N_11955</name>
</gene>
<keyword evidence="2" id="KW-0472">Membrane</keyword>
<protein>
    <submittedName>
        <fullName evidence="3">DUF389 domain-containing protein</fullName>
    </submittedName>
</protein>
<dbReference type="Pfam" id="PF04087">
    <property type="entry name" value="DUF389"/>
    <property type="match status" value="1"/>
</dbReference>
<feature type="transmembrane region" description="Helical" evidence="2">
    <location>
        <begin position="184"/>
        <end position="206"/>
    </location>
</feature>
<evidence type="ECO:0000313" key="3">
    <source>
        <dbReference type="EMBL" id="MFD1294548.1"/>
    </source>
</evidence>
<sequence length="479" mass="53745">MEENKNNEQPQINPDLNNPTPVSDAKFIFASIKKFLFELLDIRLDTDKKGTIEDIKGNISMKGHTAWVLVFSILIASIGLNVSSTAVVIGAMLISPLMGPILGIGLSIGINDIDTLKRSLINLGVMIGLSLVTSFTFFLIPLFRAETPELLARTAPDVRDVFIAIAGGLALIIAISRRSKQTNTIAGVAIATALMPPLCTAGYGLATWNLAYFGGAMFLFTINTIFIALATFVIVKFLKFPMVKYINSAKRKRIASMASIVAIIIFTASIYMFFNLFKQNQFNQSAQQLINDIKSNGISIIDENSKNIDYKNNSIKIFVYGNKLTKNEIARWKSRLNEYGLTDTKLLFHQGVDDSDLRNEVKNLTDLYSQNQRLITSRDETIKEKEEKIKLLESEISKYFDNEIPFIQISEEAQINYTGLAGISFAKEISTNFKKIDTIAVFKTTWYDSIPNKEQQEIQLKKWLKTRLKLDTLIVTKNQ</sequence>
<keyword evidence="2" id="KW-0812">Transmembrane</keyword>
<evidence type="ECO:0000256" key="2">
    <source>
        <dbReference type="SAM" id="Phobius"/>
    </source>
</evidence>
<comment type="caution">
    <text evidence="3">The sequence shown here is derived from an EMBL/GenBank/DDBJ whole genome shotgun (WGS) entry which is preliminary data.</text>
</comment>
<feature type="transmembrane region" description="Helical" evidence="2">
    <location>
        <begin position="120"/>
        <end position="141"/>
    </location>
</feature>
<dbReference type="RefSeq" id="WP_386809806.1">
    <property type="nucleotide sequence ID" value="NZ_JBHTMV010000006.1"/>
</dbReference>
<dbReference type="PANTHER" id="PTHR20992">
    <property type="entry name" value="AT15442P-RELATED"/>
    <property type="match status" value="1"/>
</dbReference>
<accession>A0ABW3WSC3</accession>
<organism evidence="3 4">
    <name type="scientific">Lutibacter holmesii</name>
    <dbReference type="NCBI Taxonomy" id="1137985"/>
    <lineage>
        <taxon>Bacteria</taxon>
        <taxon>Pseudomonadati</taxon>
        <taxon>Bacteroidota</taxon>
        <taxon>Flavobacteriia</taxon>
        <taxon>Flavobacteriales</taxon>
        <taxon>Flavobacteriaceae</taxon>
        <taxon>Lutibacter</taxon>
    </lineage>
</organism>
<keyword evidence="4" id="KW-1185">Reference proteome</keyword>
<feature type="transmembrane region" description="Helical" evidence="2">
    <location>
        <begin position="161"/>
        <end position="177"/>
    </location>
</feature>
<feature type="transmembrane region" description="Helical" evidence="2">
    <location>
        <begin position="65"/>
        <end position="82"/>
    </location>
</feature>
<dbReference type="PANTHER" id="PTHR20992:SF9">
    <property type="entry name" value="AT15442P-RELATED"/>
    <property type="match status" value="1"/>
</dbReference>
<dbReference type="EMBL" id="JBHTMV010000006">
    <property type="protein sequence ID" value="MFD1294548.1"/>
    <property type="molecule type" value="Genomic_DNA"/>
</dbReference>
<name>A0ABW3WSC3_9FLAO</name>
<keyword evidence="2" id="KW-1133">Transmembrane helix</keyword>
<dbReference type="Proteomes" id="UP001597241">
    <property type="component" value="Unassembled WGS sequence"/>
</dbReference>
<feature type="coiled-coil region" evidence="1">
    <location>
        <begin position="375"/>
        <end position="402"/>
    </location>
</feature>
<evidence type="ECO:0000256" key="1">
    <source>
        <dbReference type="SAM" id="Coils"/>
    </source>
</evidence>
<feature type="transmembrane region" description="Helical" evidence="2">
    <location>
        <begin position="254"/>
        <end position="274"/>
    </location>
</feature>
<evidence type="ECO:0000313" key="4">
    <source>
        <dbReference type="Proteomes" id="UP001597241"/>
    </source>
</evidence>
<proteinExistence type="predicted"/>
<dbReference type="InterPro" id="IPR005240">
    <property type="entry name" value="DUF389"/>
</dbReference>
<keyword evidence="1" id="KW-0175">Coiled coil</keyword>
<feature type="transmembrane region" description="Helical" evidence="2">
    <location>
        <begin position="88"/>
        <end position="108"/>
    </location>
</feature>
<feature type="transmembrane region" description="Helical" evidence="2">
    <location>
        <begin position="212"/>
        <end position="234"/>
    </location>
</feature>
<reference evidence="4" key="1">
    <citation type="journal article" date="2019" name="Int. J. Syst. Evol. Microbiol.">
        <title>The Global Catalogue of Microorganisms (GCM) 10K type strain sequencing project: providing services to taxonomists for standard genome sequencing and annotation.</title>
        <authorList>
            <consortium name="The Broad Institute Genomics Platform"/>
            <consortium name="The Broad Institute Genome Sequencing Center for Infectious Disease"/>
            <person name="Wu L."/>
            <person name="Ma J."/>
        </authorList>
    </citation>
    <scope>NUCLEOTIDE SEQUENCE [LARGE SCALE GENOMIC DNA]</scope>
    <source>
        <strain evidence="4">CCUG 62221</strain>
    </source>
</reference>